<accession>A0ABR1XQ45</accession>
<dbReference type="Proteomes" id="UP001456524">
    <property type="component" value="Unassembled WGS sequence"/>
</dbReference>
<keyword evidence="2" id="KW-1185">Reference proteome</keyword>
<proteinExistence type="predicted"/>
<sequence>MAWRSSCGQGAPGRGTPRRLIQRGLPRLTLGEKALLTTATTLQQTGCNAGGQPYRGTYPILSHGSAVTLWGMYQHRRPRDPAVQLHPLDMPSGPTPHTANLCYLKFNPQPTPAATSVVVSGSINLVPSSSIPQSTPPRPGAICVTRSCYAEHHLDWIHCSNLYLPPPRPDRLNTTHSLTRQRLSCSLTRLLPPNELPLRQL</sequence>
<reference evidence="1 2" key="1">
    <citation type="journal article" date="2022" name="G3 (Bethesda)">
        <title>Enemy or ally: a genomic approach to elucidate the lifestyle of Phyllosticta citrichinaensis.</title>
        <authorList>
            <person name="Buijs V.A."/>
            <person name="Groenewald J.Z."/>
            <person name="Haridas S."/>
            <person name="LaButti K.M."/>
            <person name="Lipzen A."/>
            <person name="Martin F.M."/>
            <person name="Barry K."/>
            <person name="Grigoriev I.V."/>
            <person name="Crous P.W."/>
            <person name="Seidl M.F."/>
        </authorList>
    </citation>
    <scope>NUCLEOTIDE SEQUENCE [LARGE SCALE GENOMIC DNA]</scope>
    <source>
        <strain evidence="1 2">CBS 129764</strain>
    </source>
</reference>
<organism evidence="1 2">
    <name type="scientific">Phyllosticta citrichinensis</name>
    <dbReference type="NCBI Taxonomy" id="1130410"/>
    <lineage>
        <taxon>Eukaryota</taxon>
        <taxon>Fungi</taxon>
        <taxon>Dikarya</taxon>
        <taxon>Ascomycota</taxon>
        <taxon>Pezizomycotina</taxon>
        <taxon>Dothideomycetes</taxon>
        <taxon>Dothideomycetes incertae sedis</taxon>
        <taxon>Botryosphaeriales</taxon>
        <taxon>Phyllostictaceae</taxon>
        <taxon>Phyllosticta</taxon>
    </lineage>
</organism>
<gene>
    <name evidence="1" type="ORF">IWX90DRAFT_236937</name>
</gene>
<name>A0ABR1XQ45_9PEZI</name>
<evidence type="ECO:0000313" key="1">
    <source>
        <dbReference type="EMBL" id="KAK8163695.1"/>
    </source>
</evidence>
<dbReference type="EMBL" id="JBBWUH010000006">
    <property type="protein sequence ID" value="KAK8163695.1"/>
    <property type="molecule type" value="Genomic_DNA"/>
</dbReference>
<comment type="caution">
    <text evidence="1">The sequence shown here is derived from an EMBL/GenBank/DDBJ whole genome shotgun (WGS) entry which is preliminary data.</text>
</comment>
<evidence type="ECO:0000313" key="2">
    <source>
        <dbReference type="Proteomes" id="UP001456524"/>
    </source>
</evidence>
<protein>
    <submittedName>
        <fullName evidence="1">Uncharacterized protein</fullName>
    </submittedName>
</protein>